<feature type="domain" description="DUF1468" evidence="2">
    <location>
        <begin position="12"/>
        <end position="148"/>
    </location>
</feature>
<sequence>MLSRFRLELATAGVVFLLGALAVYGALEYEVGWTDDGPQAGYFPFRVGIIIMVVSVLVMVQAFRNAGALRSDVIITREGGLRVLRFGLPIVALVIVSLLLGMYVGMLLYLAVMMRWQGRHSWFATILVPVLYTLATWVVFENWFLVPLLKGPIEVWLGLA</sequence>
<dbReference type="InterPro" id="IPR009936">
    <property type="entry name" value="DUF1468"/>
</dbReference>
<feature type="transmembrane region" description="Helical" evidence="1">
    <location>
        <begin position="122"/>
        <end position="140"/>
    </location>
</feature>
<proteinExistence type="predicted"/>
<keyword evidence="1" id="KW-1133">Transmembrane helix</keyword>
<evidence type="ECO:0000259" key="2">
    <source>
        <dbReference type="Pfam" id="PF07331"/>
    </source>
</evidence>
<protein>
    <submittedName>
        <fullName evidence="3">Tripartite tricarboxylate transporter TctB family protein</fullName>
    </submittedName>
</protein>
<keyword evidence="1" id="KW-0472">Membrane</keyword>
<evidence type="ECO:0000313" key="4">
    <source>
        <dbReference type="Proteomes" id="UP001589865"/>
    </source>
</evidence>
<name>A0ABV6JPN9_9PROT</name>
<accession>A0ABV6JPN9</accession>
<reference evidence="3 4" key="1">
    <citation type="submission" date="2024-09" db="EMBL/GenBank/DDBJ databases">
        <authorList>
            <person name="Sun Q."/>
            <person name="Mori K."/>
        </authorList>
    </citation>
    <scope>NUCLEOTIDE SEQUENCE [LARGE SCALE GENOMIC DNA]</scope>
    <source>
        <strain evidence="3 4">TBRC 5777</strain>
    </source>
</reference>
<dbReference type="EMBL" id="JBHLUN010000004">
    <property type="protein sequence ID" value="MFC0407678.1"/>
    <property type="molecule type" value="Genomic_DNA"/>
</dbReference>
<keyword evidence="1" id="KW-0812">Transmembrane</keyword>
<feature type="transmembrane region" description="Helical" evidence="1">
    <location>
        <begin position="41"/>
        <end position="63"/>
    </location>
</feature>
<feature type="transmembrane region" description="Helical" evidence="1">
    <location>
        <begin position="83"/>
        <end position="110"/>
    </location>
</feature>
<comment type="caution">
    <text evidence="3">The sequence shown here is derived from an EMBL/GenBank/DDBJ whole genome shotgun (WGS) entry which is preliminary data.</text>
</comment>
<organism evidence="3 4">
    <name type="scientific">Roseomonas elaeocarpi</name>
    <dbReference type="NCBI Taxonomy" id="907779"/>
    <lineage>
        <taxon>Bacteria</taxon>
        <taxon>Pseudomonadati</taxon>
        <taxon>Pseudomonadota</taxon>
        <taxon>Alphaproteobacteria</taxon>
        <taxon>Acetobacterales</taxon>
        <taxon>Roseomonadaceae</taxon>
        <taxon>Roseomonas</taxon>
    </lineage>
</organism>
<dbReference type="RefSeq" id="WP_377043398.1">
    <property type="nucleotide sequence ID" value="NZ_JBHLUN010000004.1"/>
</dbReference>
<dbReference type="Proteomes" id="UP001589865">
    <property type="component" value="Unassembled WGS sequence"/>
</dbReference>
<evidence type="ECO:0000313" key="3">
    <source>
        <dbReference type="EMBL" id="MFC0407678.1"/>
    </source>
</evidence>
<gene>
    <name evidence="3" type="ORF">ACFFGY_05420</name>
</gene>
<keyword evidence="4" id="KW-1185">Reference proteome</keyword>
<dbReference type="Pfam" id="PF07331">
    <property type="entry name" value="TctB"/>
    <property type="match status" value="1"/>
</dbReference>
<evidence type="ECO:0000256" key="1">
    <source>
        <dbReference type="SAM" id="Phobius"/>
    </source>
</evidence>